<comment type="caution">
    <text evidence="1">The sequence shown here is derived from an EMBL/GenBank/DDBJ whole genome shotgun (WGS) entry which is preliminary data.</text>
</comment>
<dbReference type="AlphaFoldDB" id="A0A9N9FW10"/>
<name>A0A9N9FW10_9GLOM</name>
<feature type="non-terminal residue" evidence="1">
    <location>
        <position position="64"/>
    </location>
</feature>
<sequence length="64" mass="7125">MYVVKHYSLLLITITTITLLFLLQKTQALLQQGRFSTSALYNVSVGLDDIQGTVVAFADFNSDK</sequence>
<reference evidence="1" key="1">
    <citation type="submission" date="2021-06" db="EMBL/GenBank/DDBJ databases">
        <authorList>
            <person name="Kallberg Y."/>
            <person name="Tangrot J."/>
            <person name="Rosling A."/>
        </authorList>
    </citation>
    <scope>NUCLEOTIDE SEQUENCE</scope>
    <source>
        <strain evidence="1">FL130A</strain>
    </source>
</reference>
<dbReference type="Proteomes" id="UP000789508">
    <property type="component" value="Unassembled WGS sequence"/>
</dbReference>
<dbReference type="EMBL" id="CAJVPS010002268">
    <property type="protein sequence ID" value="CAG8564097.1"/>
    <property type="molecule type" value="Genomic_DNA"/>
</dbReference>
<gene>
    <name evidence="1" type="ORF">ALEPTO_LOCUS6493</name>
</gene>
<proteinExistence type="predicted"/>
<evidence type="ECO:0000313" key="1">
    <source>
        <dbReference type="EMBL" id="CAG8564097.1"/>
    </source>
</evidence>
<dbReference type="OrthoDB" id="10022113at2759"/>
<organism evidence="1 2">
    <name type="scientific">Ambispora leptoticha</name>
    <dbReference type="NCBI Taxonomy" id="144679"/>
    <lineage>
        <taxon>Eukaryota</taxon>
        <taxon>Fungi</taxon>
        <taxon>Fungi incertae sedis</taxon>
        <taxon>Mucoromycota</taxon>
        <taxon>Glomeromycotina</taxon>
        <taxon>Glomeromycetes</taxon>
        <taxon>Archaeosporales</taxon>
        <taxon>Ambisporaceae</taxon>
        <taxon>Ambispora</taxon>
    </lineage>
</organism>
<accession>A0A9N9FW10</accession>
<keyword evidence="2" id="KW-1185">Reference proteome</keyword>
<protein>
    <submittedName>
        <fullName evidence="1">770_t:CDS:1</fullName>
    </submittedName>
</protein>
<evidence type="ECO:0000313" key="2">
    <source>
        <dbReference type="Proteomes" id="UP000789508"/>
    </source>
</evidence>